<evidence type="ECO:0000313" key="2">
    <source>
        <dbReference type="Proteomes" id="UP001057498"/>
    </source>
</evidence>
<dbReference type="RefSeq" id="WP_251970827.1">
    <property type="nucleotide sequence ID" value="NZ_AP025730.1"/>
</dbReference>
<name>A0ABM7YSP4_9BURK</name>
<dbReference type="Proteomes" id="UP001057498">
    <property type="component" value="Chromosome"/>
</dbReference>
<proteinExistence type="predicted"/>
<dbReference type="GO" id="GO:0032259">
    <property type="term" value="P:methylation"/>
    <property type="evidence" value="ECO:0007669"/>
    <property type="project" value="UniProtKB-KW"/>
</dbReference>
<sequence>MANENSGLHSAKRNKKDEFYTQISDIEREMHHYRRHFKGKVVYCNCDDPYVSAFFEYFTKNFEFLGLKKLITTCYKNQRIDLFSQSDSEQAIKLEYAGGAKNSLPTPEDIGITALKGDGDFRSQECIKILQEADIVVTNPPFSLFSEYVAQLASLDKKFIIIGHQNAITYKDVFPLIKGNKMWLGFGFKRNMAHFIAPHYEDTASDADHREGMIRVSGVVWYTSVDHSKRHEEMILVQRYRGNEASYPHYDNYDAIEVSKTQDIPMDYTGAMGVPITFLTKYNPDQFEIIGATESEGKGFSVGLWNPESGVAQATINGKRVYKRLFIRNRNPVVLEA</sequence>
<dbReference type="GO" id="GO:0008168">
    <property type="term" value="F:methyltransferase activity"/>
    <property type="evidence" value="ECO:0007669"/>
    <property type="project" value="UniProtKB-KW"/>
</dbReference>
<evidence type="ECO:0000313" key="1">
    <source>
        <dbReference type="EMBL" id="BDI07651.1"/>
    </source>
</evidence>
<reference evidence="1" key="1">
    <citation type="submission" date="2022-04" db="EMBL/GenBank/DDBJ databases">
        <title>Whole genome sequence of Sphaerotilus sp. FB-5.</title>
        <authorList>
            <person name="Takeda M."/>
            <person name="Narihara S."/>
            <person name="Akimoto M."/>
            <person name="Akimoto R."/>
            <person name="Nishiyashiki S."/>
            <person name="Murakami T."/>
        </authorList>
    </citation>
    <scope>NUCLEOTIDE SEQUENCE</scope>
    <source>
        <strain evidence="1">FB-5</strain>
    </source>
</reference>
<keyword evidence="1" id="KW-0489">Methyltransferase</keyword>
<keyword evidence="1" id="KW-0808">Transferase</keyword>
<dbReference type="Pfam" id="PF13651">
    <property type="entry name" value="EcoRI_methylase"/>
    <property type="match status" value="1"/>
</dbReference>
<organism evidence="1 2">
    <name type="scientific">Sphaerotilus microaerophilus</name>
    <dbReference type="NCBI Taxonomy" id="2914710"/>
    <lineage>
        <taxon>Bacteria</taxon>
        <taxon>Pseudomonadati</taxon>
        <taxon>Pseudomonadota</taxon>
        <taxon>Betaproteobacteria</taxon>
        <taxon>Burkholderiales</taxon>
        <taxon>Sphaerotilaceae</taxon>
        <taxon>Sphaerotilus</taxon>
    </lineage>
</organism>
<gene>
    <name evidence="1" type="ORF">CATMQ487_46210</name>
</gene>
<dbReference type="InterPro" id="IPR002052">
    <property type="entry name" value="DNA_methylase_N6_adenine_CS"/>
</dbReference>
<dbReference type="PROSITE" id="PS00092">
    <property type="entry name" value="N6_MTASE"/>
    <property type="match status" value="1"/>
</dbReference>
<dbReference type="EMBL" id="AP025730">
    <property type="protein sequence ID" value="BDI07651.1"/>
    <property type="molecule type" value="Genomic_DNA"/>
</dbReference>
<accession>A0ABM7YSP4</accession>
<keyword evidence="2" id="KW-1185">Reference proteome</keyword>
<dbReference type="InterPro" id="IPR025247">
    <property type="entry name" value="EcoRI-like_methylase"/>
</dbReference>
<protein>
    <submittedName>
        <fullName evidence="1">Adenine-specific methylase</fullName>
    </submittedName>
</protein>